<evidence type="ECO:0000256" key="2">
    <source>
        <dbReference type="ARBA" id="ARBA00023012"/>
    </source>
</evidence>
<keyword evidence="1 3" id="KW-0597">Phosphoprotein</keyword>
<name>A0A5C5ZQ25_9BACT</name>
<dbReference type="AlphaFoldDB" id="A0A5C5ZQ25"/>
<dbReference type="CDD" id="cd17546">
    <property type="entry name" value="REC_hyHK_CKI1_RcsC-like"/>
    <property type="match status" value="1"/>
</dbReference>
<evidence type="ECO:0000313" key="5">
    <source>
        <dbReference type="EMBL" id="TWT88911.1"/>
    </source>
</evidence>
<evidence type="ECO:0000256" key="3">
    <source>
        <dbReference type="PROSITE-ProRule" id="PRU00169"/>
    </source>
</evidence>
<dbReference type="OrthoDB" id="272828at2"/>
<proteinExistence type="predicted"/>
<sequence>MAATDFQEKPSVLIADDNAALARVVQMVLTQSGMRAEVARDGRQAYAAAMKHPYDLVITDQQMPEMTGVELCRELRKSKRYSETPLILLTAKGIELELSKLKDEFGLTACFPKPFSPAELVAVVQETLREATAT</sequence>
<dbReference type="SUPFAM" id="SSF52172">
    <property type="entry name" value="CheY-like"/>
    <property type="match status" value="1"/>
</dbReference>
<dbReference type="EMBL" id="SJPQ01000002">
    <property type="protein sequence ID" value="TWT88911.1"/>
    <property type="molecule type" value="Genomic_DNA"/>
</dbReference>
<protein>
    <submittedName>
        <fullName evidence="5">Transcriptional regulatory protein SrrA</fullName>
    </submittedName>
</protein>
<keyword evidence="6" id="KW-1185">Reference proteome</keyword>
<dbReference type="Gene3D" id="3.40.50.2300">
    <property type="match status" value="1"/>
</dbReference>
<dbReference type="Proteomes" id="UP000315440">
    <property type="component" value="Unassembled WGS sequence"/>
</dbReference>
<dbReference type="PANTHER" id="PTHR44591:SF14">
    <property type="entry name" value="PROTEIN PILG"/>
    <property type="match status" value="1"/>
</dbReference>
<reference evidence="5 6" key="1">
    <citation type="submission" date="2019-02" db="EMBL/GenBank/DDBJ databases">
        <title>Deep-cultivation of Planctomycetes and their phenomic and genomic characterization uncovers novel biology.</title>
        <authorList>
            <person name="Wiegand S."/>
            <person name="Jogler M."/>
            <person name="Boedeker C."/>
            <person name="Pinto D."/>
            <person name="Vollmers J."/>
            <person name="Rivas-Marin E."/>
            <person name="Kohn T."/>
            <person name="Peeters S.H."/>
            <person name="Heuer A."/>
            <person name="Rast P."/>
            <person name="Oberbeckmann S."/>
            <person name="Bunk B."/>
            <person name="Jeske O."/>
            <person name="Meyerdierks A."/>
            <person name="Storesund J.E."/>
            <person name="Kallscheuer N."/>
            <person name="Luecker S."/>
            <person name="Lage O.M."/>
            <person name="Pohl T."/>
            <person name="Merkel B.J."/>
            <person name="Hornburger P."/>
            <person name="Mueller R.-W."/>
            <person name="Bruemmer F."/>
            <person name="Labrenz M."/>
            <person name="Spormann A.M."/>
            <person name="Op Den Camp H."/>
            <person name="Overmann J."/>
            <person name="Amann R."/>
            <person name="Jetten M.S.M."/>
            <person name="Mascher T."/>
            <person name="Medema M.H."/>
            <person name="Devos D.P."/>
            <person name="Kaster A.-K."/>
            <person name="Ovreas L."/>
            <person name="Rohde M."/>
            <person name="Galperin M.Y."/>
            <person name="Jogler C."/>
        </authorList>
    </citation>
    <scope>NUCLEOTIDE SEQUENCE [LARGE SCALE GENOMIC DNA]</scope>
    <source>
        <strain evidence="5 6">Mal64</strain>
    </source>
</reference>
<dbReference type="RefSeq" id="WP_146400378.1">
    <property type="nucleotide sequence ID" value="NZ_SJPQ01000002.1"/>
</dbReference>
<evidence type="ECO:0000256" key="1">
    <source>
        <dbReference type="ARBA" id="ARBA00022553"/>
    </source>
</evidence>
<evidence type="ECO:0000259" key="4">
    <source>
        <dbReference type="PROSITE" id="PS50110"/>
    </source>
</evidence>
<gene>
    <name evidence="5" type="primary">srrA</name>
    <name evidence="5" type="ORF">Mal64_24010</name>
</gene>
<comment type="caution">
    <text evidence="5">The sequence shown here is derived from an EMBL/GenBank/DDBJ whole genome shotgun (WGS) entry which is preliminary data.</text>
</comment>
<dbReference type="InterPro" id="IPR050595">
    <property type="entry name" value="Bact_response_regulator"/>
</dbReference>
<dbReference type="GO" id="GO:0000160">
    <property type="term" value="P:phosphorelay signal transduction system"/>
    <property type="evidence" value="ECO:0007669"/>
    <property type="project" value="UniProtKB-KW"/>
</dbReference>
<dbReference type="PANTHER" id="PTHR44591">
    <property type="entry name" value="STRESS RESPONSE REGULATOR PROTEIN 1"/>
    <property type="match status" value="1"/>
</dbReference>
<dbReference type="SMART" id="SM00448">
    <property type="entry name" value="REC"/>
    <property type="match status" value="1"/>
</dbReference>
<dbReference type="InterPro" id="IPR011006">
    <property type="entry name" value="CheY-like_superfamily"/>
</dbReference>
<keyword evidence="2" id="KW-0902">Two-component regulatory system</keyword>
<dbReference type="InterPro" id="IPR001789">
    <property type="entry name" value="Sig_transdc_resp-reg_receiver"/>
</dbReference>
<feature type="domain" description="Response regulatory" evidence="4">
    <location>
        <begin position="11"/>
        <end position="128"/>
    </location>
</feature>
<dbReference type="PROSITE" id="PS50110">
    <property type="entry name" value="RESPONSE_REGULATORY"/>
    <property type="match status" value="1"/>
</dbReference>
<dbReference type="Pfam" id="PF00072">
    <property type="entry name" value="Response_reg"/>
    <property type="match status" value="1"/>
</dbReference>
<accession>A0A5C5ZQ25</accession>
<evidence type="ECO:0000313" key="6">
    <source>
        <dbReference type="Proteomes" id="UP000315440"/>
    </source>
</evidence>
<organism evidence="5 6">
    <name type="scientific">Pseudobythopirellula maris</name>
    <dbReference type="NCBI Taxonomy" id="2527991"/>
    <lineage>
        <taxon>Bacteria</taxon>
        <taxon>Pseudomonadati</taxon>
        <taxon>Planctomycetota</taxon>
        <taxon>Planctomycetia</taxon>
        <taxon>Pirellulales</taxon>
        <taxon>Lacipirellulaceae</taxon>
        <taxon>Pseudobythopirellula</taxon>
    </lineage>
</organism>
<feature type="modified residue" description="4-aspartylphosphate" evidence="3">
    <location>
        <position position="60"/>
    </location>
</feature>